<organism evidence="2 3">
    <name type="scientific">Saccharibacillus endophyticus</name>
    <dbReference type="NCBI Taxonomy" id="2060666"/>
    <lineage>
        <taxon>Bacteria</taxon>
        <taxon>Bacillati</taxon>
        <taxon>Bacillota</taxon>
        <taxon>Bacilli</taxon>
        <taxon>Bacillales</taxon>
        <taxon>Paenibacillaceae</taxon>
        <taxon>Saccharibacillus</taxon>
    </lineage>
</organism>
<dbReference type="EMBL" id="BMDD01000001">
    <property type="protein sequence ID" value="GGH72740.1"/>
    <property type="molecule type" value="Genomic_DNA"/>
</dbReference>
<evidence type="ECO:0000256" key="1">
    <source>
        <dbReference type="SAM" id="MobiDB-lite"/>
    </source>
</evidence>
<sequence length="128" mass="14978">MSDYDDNRDVDYERYESTEGRRELEKETQEKIVQVYRQEEDMMILVYAQWCINNDLDPVELYSRAYPEQQANERLARGLELTVSKEEAGDITNDTLLGVLTMFGNEDLGMVVAEEIEQIKKKKRESNG</sequence>
<keyword evidence="3" id="KW-1185">Reference proteome</keyword>
<dbReference type="Proteomes" id="UP000605427">
    <property type="component" value="Unassembled WGS sequence"/>
</dbReference>
<proteinExistence type="predicted"/>
<gene>
    <name evidence="2" type="ORF">GCM10007362_11160</name>
</gene>
<name>A0ABQ1ZRE8_9BACL</name>
<feature type="region of interest" description="Disordered" evidence="1">
    <location>
        <begin position="1"/>
        <end position="28"/>
    </location>
</feature>
<dbReference type="RefSeq" id="WP_308809903.1">
    <property type="nucleotide sequence ID" value="NZ_BMDD01000001.1"/>
</dbReference>
<accession>A0ABQ1ZRE8</accession>
<protein>
    <recommendedName>
        <fullName evidence="4">Phage portal protein</fullName>
    </recommendedName>
</protein>
<evidence type="ECO:0000313" key="2">
    <source>
        <dbReference type="EMBL" id="GGH72740.1"/>
    </source>
</evidence>
<reference evidence="3" key="1">
    <citation type="journal article" date="2019" name="Int. J. Syst. Evol. Microbiol.">
        <title>The Global Catalogue of Microorganisms (GCM) 10K type strain sequencing project: providing services to taxonomists for standard genome sequencing and annotation.</title>
        <authorList>
            <consortium name="The Broad Institute Genomics Platform"/>
            <consortium name="The Broad Institute Genome Sequencing Center for Infectious Disease"/>
            <person name="Wu L."/>
            <person name="Ma J."/>
        </authorList>
    </citation>
    <scope>NUCLEOTIDE SEQUENCE [LARGE SCALE GENOMIC DNA]</scope>
    <source>
        <strain evidence="3">CCM 8702</strain>
    </source>
</reference>
<evidence type="ECO:0008006" key="4">
    <source>
        <dbReference type="Google" id="ProtNLM"/>
    </source>
</evidence>
<evidence type="ECO:0000313" key="3">
    <source>
        <dbReference type="Proteomes" id="UP000605427"/>
    </source>
</evidence>
<comment type="caution">
    <text evidence="2">The sequence shown here is derived from an EMBL/GenBank/DDBJ whole genome shotgun (WGS) entry which is preliminary data.</text>
</comment>